<comment type="caution">
    <text evidence="1">The sequence shown here is derived from an EMBL/GenBank/DDBJ whole genome shotgun (WGS) entry which is preliminary data.</text>
</comment>
<dbReference type="EMBL" id="QEAS01000013">
    <property type="protein sequence ID" value="PWG79549.1"/>
    <property type="molecule type" value="Genomic_DNA"/>
</dbReference>
<dbReference type="AlphaFoldDB" id="A0A2U2PEJ9"/>
<proteinExistence type="predicted"/>
<accession>A0A2U2PEJ9</accession>
<sequence>MKAGPIIVMSLGIIITWLVSSCKQAESDVKKLCEEFYLQNRGKSFDGLYDVLIATSRLKVEYDSLVNQYEYSFPVIAVYNESSAGFITIPVFGRGAGLIEKSTAFNKMDEETKRILSERLFVKSKNNLFGAYSHYVDSIYAKYDGLKTPSWYNNKNVIVEGNPRLGKFVTFTLKTNKEVCKCYFVRDKSTLTPYWSRHFNRINKLDSARWYYEVHDNDGE</sequence>
<keyword evidence="2" id="KW-1185">Reference proteome</keyword>
<dbReference type="Proteomes" id="UP000245647">
    <property type="component" value="Unassembled WGS sequence"/>
</dbReference>
<name>A0A2U2PEJ9_9SPHI</name>
<gene>
    <name evidence="1" type="ORF">DDR33_15880</name>
</gene>
<evidence type="ECO:0000313" key="1">
    <source>
        <dbReference type="EMBL" id="PWG79549.1"/>
    </source>
</evidence>
<protein>
    <submittedName>
        <fullName evidence="1">Uncharacterized protein</fullName>
    </submittedName>
</protein>
<dbReference type="OrthoDB" id="1249944at2"/>
<evidence type="ECO:0000313" key="2">
    <source>
        <dbReference type="Proteomes" id="UP000245647"/>
    </source>
</evidence>
<reference evidence="1 2" key="1">
    <citation type="submission" date="2018-04" db="EMBL/GenBank/DDBJ databases">
        <title>Pedobacter chongqingensis sp. nov., isolated from a rottenly hemp rope.</title>
        <authorList>
            <person name="Cai Y."/>
        </authorList>
    </citation>
    <scope>NUCLEOTIDE SEQUENCE [LARGE SCALE GENOMIC DNA]</scope>
    <source>
        <strain evidence="1 2">FJ4-8</strain>
    </source>
</reference>
<dbReference type="PROSITE" id="PS51257">
    <property type="entry name" value="PROKAR_LIPOPROTEIN"/>
    <property type="match status" value="1"/>
</dbReference>
<organism evidence="1 2">
    <name type="scientific">Pararcticibacter amylolyticus</name>
    <dbReference type="NCBI Taxonomy" id="2173175"/>
    <lineage>
        <taxon>Bacteria</taxon>
        <taxon>Pseudomonadati</taxon>
        <taxon>Bacteroidota</taxon>
        <taxon>Sphingobacteriia</taxon>
        <taxon>Sphingobacteriales</taxon>
        <taxon>Sphingobacteriaceae</taxon>
        <taxon>Pararcticibacter</taxon>
    </lineage>
</organism>
<dbReference type="RefSeq" id="WP_109416793.1">
    <property type="nucleotide sequence ID" value="NZ_QEAS01000013.1"/>
</dbReference>